<dbReference type="SUPFAM" id="SSF50998">
    <property type="entry name" value="Quinoprotein alcohol dehydrogenase-like"/>
    <property type="match status" value="1"/>
</dbReference>
<reference evidence="9 10" key="1">
    <citation type="submission" date="2009-08" db="EMBL/GenBank/DDBJ databases">
        <title>The Genome Sequence of Spizellomyces punctatus strain DAOM BR117.</title>
        <authorList>
            <consortium name="The Broad Institute Genome Sequencing Platform"/>
            <person name="Russ C."/>
            <person name="Cuomo C."/>
            <person name="Shea T."/>
            <person name="Young S.K."/>
            <person name="Zeng Q."/>
            <person name="Koehrsen M."/>
            <person name="Haas B."/>
            <person name="Borodovsky M."/>
            <person name="Guigo R."/>
            <person name="Alvarado L."/>
            <person name="Berlin A."/>
            <person name="Bochicchio J."/>
            <person name="Borenstein D."/>
            <person name="Chapman S."/>
            <person name="Chen Z."/>
            <person name="Engels R."/>
            <person name="Freedman E."/>
            <person name="Gellesch M."/>
            <person name="Goldberg J."/>
            <person name="Griggs A."/>
            <person name="Gujja S."/>
            <person name="Heiman D."/>
            <person name="Hepburn T."/>
            <person name="Howarth C."/>
            <person name="Jen D."/>
            <person name="Larson L."/>
            <person name="Lewis B."/>
            <person name="Mehta T."/>
            <person name="Park D."/>
            <person name="Pearson M."/>
            <person name="Roberts A."/>
            <person name="Saif S."/>
            <person name="Shenoy N."/>
            <person name="Sisk P."/>
            <person name="Stolte C."/>
            <person name="Sykes S."/>
            <person name="Thomson T."/>
            <person name="Walk T."/>
            <person name="White J."/>
            <person name="Yandava C."/>
            <person name="Burger G."/>
            <person name="Gray M.W."/>
            <person name="Holland P.W.H."/>
            <person name="King N."/>
            <person name="Lang F.B.F."/>
            <person name="Roger A.J."/>
            <person name="Ruiz-Trillo I."/>
            <person name="Lander E."/>
            <person name="Nusbaum C."/>
        </authorList>
    </citation>
    <scope>NUCLEOTIDE SEQUENCE [LARGE SCALE GENOMIC DNA]</scope>
    <source>
        <strain evidence="9 10">DAOM BR117</strain>
    </source>
</reference>
<dbReference type="SMART" id="SM00320">
    <property type="entry name" value="WD40"/>
    <property type="match status" value="12"/>
</dbReference>
<feature type="repeat" description="WD" evidence="6">
    <location>
        <begin position="358"/>
        <end position="398"/>
    </location>
</feature>
<dbReference type="OMA" id="MNIPLTC"/>
<evidence type="ECO:0000259" key="8">
    <source>
        <dbReference type="Pfam" id="PF04003"/>
    </source>
</evidence>
<dbReference type="VEuPathDB" id="FungiDB:SPPG_01809"/>
<feature type="region of interest" description="Disordered" evidence="7">
    <location>
        <begin position="859"/>
        <end position="880"/>
    </location>
</feature>
<evidence type="ECO:0000256" key="2">
    <source>
        <dbReference type="ARBA" id="ARBA00022574"/>
    </source>
</evidence>
<name>A0A0L0HMS1_SPIPD</name>
<dbReference type="PROSITE" id="PS50082">
    <property type="entry name" value="WD_REPEATS_2"/>
    <property type="match status" value="8"/>
</dbReference>
<dbReference type="InterPro" id="IPR019775">
    <property type="entry name" value="WD40_repeat_CS"/>
</dbReference>
<feature type="repeat" description="WD" evidence="6">
    <location>
        <begin position="614"/>
        <end position="646"/>
    </location>
</feature>
<dbReference type="STRING" id="645134.A0A0L0HMS1"/>
<dbReference type="Pfam" id="PF25173">
    <property type="entry name" value="Beta-prop_WDR3_1st"/>
    <property type="match status" value="1"/>
</dbReference>
<sequence length="880" mass="98235">MSLYLRYATQTWSYHESRKYSSARISSTHHRTLESSHMGHQNSPEGFVAAGYADGSIRIWDGDHVKILFNGHRGAVTALGFDPLGARLASGSADTDLIVWDVVAECGLARFRGHKDQITGLSFLTRNGLDHIVSCSKDSLIKFWDIGTKHCVETVIGHRGEVWALDVGQDERMLLTGAADGEVRVWTIDPDALSQKLEPGVVAGGWDESTEPDAAKRAVTSRGVLERQSKERVVTLKVHPNGRYIAAQGADRLVQVYRIRTLDEIKKKLARLKKRKEKKNKGEQEESEPVLTVADEIPCIGNVRCSAKIRSFDFSLKSQDQQDTLTLLCALANNSIQVHVLEPSNKEQPTRLITGIDMPGHRTDVRCLALSPDNQMLASGSSESIKIWNVHSGQCVKTLESGYALCCEFIGPNLVVVGTKSGQLHLFDLARGLLETIEAHEGPVWSLQVWPDRKGVTTGSQDKEIKFWECGMVVQDGVRRAALVHTRTLRMSDNVLCIRYSPDGKLLAIALLDSTVKVLYADTLKFFLSLYGHKLPVMSMDISSDNFLIITASSDKTIKIWGLDFGDCHKSLFAHQDAVMSIRFVWGTHYFFSTSKDKTLKYWDADKFEQILKLDGHAGEVWALAVSKYGNQVFTGSHDRSIRIWEKTDDQFTLDEEREKELEELYDQTLFDAPQDAPIGSGVDHNDSQTVIDNDTSLPTKQTPVTLQSTDRLIAALDTFAESTRNKPTKETIKSAAYTVYTTLKTIRPTDLDTILIVLSFSHVLVFLKVLDTWIENSWNLHQTTRILTTLLKTHHHQLTSTTPLTPLLLKTRKTLKTSLQSQKNVIGFNVAGLKVLRGVLGSEISGFGIEEVESLDVGKEKEKEREGKRGKRKRVVVVS</sequence>
<evidence type="ECO:0000256" key="6">
    <source>
        <dbReference type="PROSITE-ProRule" id="PRU00221"/>
    </source>
</evidence>
<dbReference type="GeneID" id="27685446"/>
<accession>A0A0L0HMS1</accession>
<dbReference type="PROSITE" id="PS50294">
    <property type="entry name" value="WD_REPEATS_REGION"/>
    <property type="match status" value="8"/>
</dbReference>
<comment type="subcellular location">
    <subcellularLocation>
        <location evidence="1">Nucleus</location>
        <location evidence="1">Nucleolus</location>
    </subcellularLocation>
</comment>
<feature type="compositionally biased region" description="Basic residues" evidence="7">
    <location>
        <begin position="869"/>
        <end position="880"/>
    </location>
</feature>
<feature type="repeat" description="WD" evidence="6">
    <location>
        <begin position="155"/>
        <end position="196"/>
    </location>
</feature>
<proteinExistence type="inferred from homology"/>
<gene>
    <name evidence="9" type="ORF">SPPG_01809</name>
</gene>
<keyword evidence="10" id="KW-1185">Reference proteome</keyword>
<dbReference type="FunFam" id="2.130.10.10:FF:000178">
    <property type="entry name" value="WD repeat domain 3"/>
    <property type="match status" value="1"/>
</dbReference>
<dbReference type="GO" id="GO:0032040">
    <property type="term" value="C:small-subunit processome"/>
    <property type="evidence" value="ECO:0007669"/>
    <property type="project" value="TreeGrafter"/>
</dbReference>
<dbReference type="CDD" id="cd00200">
    <property type="entry name" value="WD40"/>
    <property type="match status" value="2"/>
</dbReference>
<dbReference type="eggNOG" id="KOG0306">
    <property type="taxonomic scope" value="Eukaryota"/>
</dbReference>
<dbReference type="InterPro" id="IPR001680">
    <property type="entry name" value="WD40_rpt"/>
</dbReference>
<dbReference type="GO" id="GO:0030515">
    <property type="term" value="F:snoRNA binding"/>
    <property type="evidence" value="ECO:0007669"/>
    <property type="project" value="TreeGrafter"/>
</dbReference>
<evidence type="ECO:0000313" key="9">
    <source>
        <dbReference type="EMBL" id="KND02726.1"/>
    </source>
</evidence>
<dbReference type="Proteomes" id="UP000053201">
    <property type="component" value="Unassembled WGS sequence"/>
</dbReference>
<dbReference type="FunCoup" id="A0A0L0HMS1">
    <property type="interactions" value="919"/>
</dbReference>
<dbReference type="FunFam" id="2.130.10.10:FF:000157">
    <property type="entry name" value="WD repeat domain 3"/>
    <property type="match status" value="1"/>
</dbReference>
<dbReference type="GO" id="GO:0030490">
    <property type="term" value="P:maturation of SSU-rRNA"/>
    <property type="evidence" value="ECO:0007669"/>
    <property type="project" value="TreeGrafter"/>
</dbReference>
<dbReference type="PROSITE" id="PS00678">
    <property type="entry name" value="WD_REPEATS_1"/>
    <property type="match status" value="2"/>
</dbReference>
<dbReference type="InterPro" id="IPR020472">
    <property type="entry name" value="WD40_PAC1"/>
</dbReference>
<feature type="repeat" description="WD" evidence="6">
    <location>
        <begin position="69"/>
        <end position="102"/>
    </location>
</feature>
<dbReference type="InParanoid" id="A0A0L0HMS1"/>
<keyword evidence="3" id="KW-0677">Repeat</keyword>
<dbReference type="OrthoDB" id="407922at2759"/>
<dbReference type="InterPro" id="IPR051570">
    <property type="entry name" value="TBC1_cilium_biogenesis"/>
</dbReference>
<evidence type="ECO:0000256" key="4">
    <source>
        <dbReference type="ARBA" id="ARBA00023242"/>
    </source>
</evidence>
<organism evidence="9 10">
    <name type="scientific">Spizellomyces punctatus (strain DAOM BR117)</name>
    <dbReference type="NCBI Taxonomy" id="645134"/>
    <lineage>
        <taxon>Eukaryota</taxon>
        <taxon>Fungi</taxon>
        <taxon>Fungi incertae sedis</taxon>
        <taxon>Chytridiomycota</taxon>
        <taxon>Chytridiomycota incertae sedis</taxon>
        <taxon>Chytridiomycetes</taxon>
        <taxon>Spizellomycetales</taxon>
        <taxon>Spizellomycetaceae</taxon>
        <taxon>Spizellomyces</taxon>
    </lineage>
</organism>
<evidence type="ECO:0000313" key="10">
    <source>
        <dbReference type="Proteomes" id="UP000053201"/>
    </source>
</evidence>
<feature type="domain" description="Small-subunit processome Utp12" evidence="8">
    <location>
        <begin position="738"/>
        <end position="838"/>
    </location>
</feature>
<feature type="repeat" description="WD" evidence="6">
    <location>
        <begin position="437"/>
        <end position="469"/>
    </location>
</feature>
<keyword evidence="2 6" id="KW-0853">WD repeat</keyword>
<dbReference type="Pfam" id="PF04003">
    <property type="entry name" value="Utp12"/>
    <property type="match status" value="1"/>
</dbReference>
<dbReference type="EMBL" id="KQ257452">
    <property type="protein sequence ID" value="KND02726.1"/>
    <property type="molecule type" value="Genomic_DNA"/>
</dbReference>
<comment type="similarity">
    <text evidence="5">Belongs to the WD repeat WDR3/UTP12 family.</text>
</comment>
<evidence type="ECO:0000256" key="7">
    <source>
        <dbReference type="SAM" id="MobiDB-lite"/>
    </source>
</evidence>
<dbReference type="InterPro" id="IPR015943">
    <property type="entry name" value="WD40/YVTN_repeat-like_dom_sf"/>
</dbReference>
<dbReference type="InterPro" id="IPR011047">
    <property type="entry name" value="Quinoprotein_ADH-like_sf"/>
</dbReference>
<protein>
    <recommendedName>
        <fullName evidence="8">Small-subunit processome Utp12 domain-containing protein</fullName>
    </recommendedName>
</protein>
<dbReference type="RefSeq" id="XP_016610765.1">
    <property type="nucleotide sequence ID" value="XM_016750122.1"/>
</dbReference>
<evidence type="ECO:0000256" key="1">
    <source>
        <dbReference type="ARBA" id="ARBA00004604"/>
    </source>
</evidence>
<dbReference type="GO" id="GO:0034388">
    <property type="term" value="C:Pwp2p-containing subcomplex of 90S preribosome"/>
    <property type="evidence" value="ECO:0007669"/>
    <property type="project" value="TreeGrafter"/>
</dbReference>
<dbReference type="AlphaFoldDB" id="A0A0L0HMS1"/>
<keyword evidence="4" id="KW-0539">Nucleus</keyword>
<feature type="repeat" description="WD" evidence="6">
    <location>
        <begin position="572"/>
        <end position="613"/>
    </location>
</feature>
<feature type="repeat" description="WD" evidence="6">
    <location>
        <begin position="111"/>
        <end position="154"/>
    </location>
</feature>
<evidence type="ECO:0000256" key="5">
    <source>
        <dbReference type="ARBA" id="ARBA00038229"/>
    </source>
</evidence>
<evidence type="ECO:0000256" key="3">
    <source>
        <dbReference type="ARBA" id="ARBA00022737"/>
    </source>
</evidence>
<dbReference type="Gene3D" id="2.130.10.10">
    <property type="entry name" value="YVTN repeat-like/Quinoprotein amine dehydrogenase"/>
    <property type="match status" value="3"/>
</dbReference>
<dbReference type="InterPro" id="IPR007148">
    <property type="entry name" value="SSU_processome_Utp12"/>
</dbReference>
<dbReference type="PANTHER" id="PTHR19853">
    <property type="entry name" value="WD REPEAT CONTAINING PROTEIN 3 WDR3"/>
    <property type="match status" value="1"/>
</dbReference>
<dbReference type="PRINTS" id="PR00320">
    <property type="entry name" value="GPROTEINBRPT"/>
</dbReference>
<dbReference type="Pfam" id="PF25172">
    <property type="entry name" value="Beta-prop_WDR3_2nd"/>
    <property type="match status" value="1"/>
</dbReference>
<dbReference type="PANTHER" id="PTHR19853:SF0">
    <property type="entry name" value="WD REPEAT-CONTAINING PROTEIN 3"/>
    <property type="match status" value="1"/>
</dbReference>
<feature type="compositionally biased region" description="Basic and acidic residues" evidence="7">
    <location>
        <begin position="859"/>
        <end position="868"/>
    </location>
</feature>
<feature type="repeat" description="WD" evidence="6">
    <location>
        <begin position="530"/>
        <end position="571"/>
    </location>
</feature>